<keyword evidence="5 6" id="KW-0472">Membrane</keyword>
<dbReference type="AlphaFoldDB" id="A0A165ECZ4"/>
<evidence type="ECO:0000313" key="8">
    <source>
        <dbReference type="Proteomes" id="UP000076871"/>
    </source>
</evidence>
<dbReference type="PANTHER" id="PTHR11266">
    <property type="entry name" value="PEROXISOMAL MEMBRANE PROTEIN 2, PXMP2 MPV17"/>
    <property type="match status" value="1"/>
</dbReference>
<dbReference type="Proteomes" id="UP000076871">
    <property type="component" value="Unassembled WGS sequence"/>
</dbReference>
<evidence type="ECO:0000256" key="5">
    <source>
        <dbReference type="ARBA" id="ARBA00023136"/>
    </source>
</evidence>
<evidence type="ECO:0000256" key="6">
    <source>
        <dbReference type="RuleBase" id="RU363053"/>
    </source>
</evidence>
<keyword evidence="8" id="KW-1185">Reference proteome</keyword>
<evidence type="ECO:0000256" key="3">
    <source>
        <dbReference type="ARBA" id="ARBA00022692"/>
    </source>
</evidence>
<gene>
    <name evidence="7" type="ORF">LAESUDRAFT_678725</name>
</gene>
<dbReference type="InParanoid" id="A0A165ECZ4"/>
<organism evidence="7 8">
    <name type="scientific">Laetiporus sulphureus 93-53</name>
    <dbReference type="NCBI Taxonomy" id="1314785"/>
    <lineage>
        <taxon>Eukaryota</taxon>
        <taxon>Fungi</taxon>
        <taxon>Dikarya</taxon>
        <taxon>Basidiomycota</taxon>
        <taxon>Agaricomycotina</taxon>
        <taxon>Agaricomycetes</taxon>
        <taxon>Polyporales</taxon>
        <taxon>Laetiporus</taxon>
    </lineage>
</organism>
<keyword evidence="4 6" id="KW-1133">Transmembrane helix</keyword>
<reference evidence="7 8" key="1">
    <citation type="journal article" date="2016" name="Mol. Biol. Evol.">
        <title>Comparative Genomics of Early-Diverging Mushroom-Forming Fungi Provides Insights into the Origins of Lignocellulose Decay Capabilities.</title>
        <authorList>
            <person name="Nagy L.G."/>
            <person name="Riley R."/>
            <person name="Tritt A."/>
            <person name="Adam C."/>
            <person name="Daum C."/>
            <person name="Floudas D."/>
            <person name="Sun H."/>
            <person name="Yadav J.S."/>
            <person name="Pangilinan J."/>
            <person name="Larsson K.H."/>
            <person name="Matsuura K."/>
            <person name="Barry K."/>
            <person name="Labutti K."/>
            <person name="Kuo R."/>
            <person name="Ohm R.A."/>
            <person name="Bhattacharya S.S."/>
            <person name="Shirouzu T."/>
            <person name="Yoshinaga Y."/>
            <person name="Martin F.M."/>
            <person name="Grigoriev I.V."/>
            <person name="Hibbett D.S."/>
        </authorList>
    </citation>
    <scope>NUCLEOTIDE SEQUENCE [LARGE SCALE GENOMIC DNA]</scope>
    <source>
        <strain evidence="7 8">93-53</strain>
    </source>
</reference>
<keyword evidence="3 6" id="KW-0812">Transmembrane</keyword>
<comment type="subcellular location">
    <subcellularLocation>
        <location evidence="1">Membrane</location>
        <topology evidence="1">Multi-pass membrane protein</topology>
    </subcellularLocation>
</comment>
<evidence type="ECO:0000256" key="2">
    <source>
        <dbReference type="ARBA" id="ARBA00006824"/>
    </source>
</evidence>
<protein>
    <submittedName>
        <fullName evidence="7">Uncharacterized protein</fullName>
    </submittedName>
</protein>
<evidence type="ECO:0000256" key="4">
    <source>
        <dbReference type="ARBA" id="ARBA00022989"/>
    </source>
</evidence>
<name>A0A165ECZ4_9APHY</name>
<dbReference type="OrthoDB" id="10267969at2759"/>
<accession>A0A165ECZ4</accession>
<dbReference type="EMBL" id="KV427622">
    <property type="protein sequence ID" value="KZT06761.1"/>
    <property type="molecule type" value="Genomic_DNA"/>
</dbReference>
<sequence>MSSVALARAYQQSFAAHPYGTLAITNGTLNALGDIVAQLTEKWVSQSACKTSSGPYREHWGYDLPRTMRFFLFGFAMGPVIGRWNFFLERHFPLRFQSTTPNGIGKVDIRALSKRVAADQLIMAPIGLAIFIGSMGIMEGRDRPHIRRKYAQLFYPALIANWQVWPLAQLINFRFMPLPYRVPFQSSCGVFWTLYLSILNSAEAHRQKELDAMEKMHSTD</sequence>
<evidence type="ECO:0000313" key="7">
    <source>
        <dbReference type="EMBL" id="KZT06761.1"/>
    </source>
</evidence>
<comment type="similarity">
    <text evidence="2 6">Belongs to the peroxisomal membrane protein PXMP2/4 family.</text>
</comment>
<evidence type="ECO:0000256" key="1">
    <source>
        <dbReference type="ARBA" id="ARBA00004141"/>
    </source>
</evidence>
<feature type="transmembrane region" description="Helical" evidence="6">
    <location>
        <begin position="70"/>
        <end position="88"/>
    </location>
</feature>
<dbReference type="GO" id="GO:0016020">
    <property type="term" value="C:membrane"/>
    <property type="evidence" value="ECO:0007669"/>
    <property type="project" value="UniProtKB-SubCell"/>
</dbReference>
<proteinExistence type="inferred from homology"/>
<dbReference type="InterPro" id="IPR007248">
    <property type="entry name" value="Mpv17_PMP22"/>
</dbReference>
<dbReference type="PANTHER" id="PTHR11266:SF50">
    <property type="entry name" value="VACUOLAR MEMBRANE PROTEIN YOR292C"/>
    <property type="match status" value="1"/>
</dbReference>
<dbReference type="STRING" id="1314785.A0A165ECZ4"/>
<dbReference type="GO" id="GO:0005739">
    <property type="term" value="C:mitochondrion"/>
    <property type="evidence" value="ECO:0007669"/>
    <property type="project" value="TreeGrafter"/>
</dbReference>
<feature type="transmembrane region" description="Helical" evidence="6">
    <location>
        <begin position="121"/>
        <end position="138"/>
    </location>
</feature>
<dbReference type="GeneID" id="63822719"/>
<dbReference type="FunCoup" id="A0A165ECZ4">
    <property type="interactions" value="351"/>
</dbReference>
<dbReference type="RefSeq" id="XP_040764501.1">
    <property type="nucleotide sequence ID" value="XM_040905689.1"/>
</dbReference>
<dbReference type="Pfam" id="PF04117">
    <property type="entry name" value="Mpv17_PMP22"/>
    <property type="match status" value="1"/>
</dbReference>